<evidence type="ECO:0000313" key="3">
    <source>
        <dbReference type="Proteomes" id="UP000278143"/>
    </source>
</evidence>
<evidence type="ECO:0000256" key="1">
    <source>
        <dbReference type="SAM" id="MobiDB-lite"/>
    </source>
</evidence>
<organism evidence="2 3">
    <name type="scientific">Syncephalis pseudoplumigaleata</name>
    <dbReference type="NCBI Taxonomy" id="1712513"/>
    <lineage>
        <taxon>Eukaryota</taxon>
        <taxon>Fungi</taxon>
        <taxon>Fungi incertae sedis</taxon>
        <taxon>Zoopagomycota</taxon>
        <taxon>Zoopagomycotina</taxon>
        <taxon>Zoopagomycetes</taxon>
        <taxon>Zoopagales</taxon>
        <taxon>Piptocephalidaceae</taxon>
        <taxon>Syncephalis</taxon>
    </lineage>
</organism>
<keyword evidence="3" id="KW-1185">Reference proteome</keyword>
<dbReference type="Proteomes" id="UP000278143">
    <property type="component" value="Unassembled WGS sequence"/>
</dbReference>
<reference evidence="3" key="1">
    <citation type="journal article" date="2018" name="Nat. Microbiol.">
        <title>Leveraging single-cell genomics to expand the fungal tree of life.</title>
        <authorList>
            <person name="Ahrendt S.R."/>
            <person name="Quandt C.A."/>
            <person name="Ciobanu D."/>
            <person name="Clum A."/>
            <person name="Salamov A."/>
            <person name="Andreopoulos B."/>
            <person name="Cheng J.F."/>
            <person name="Woyke T."/>
            <person name="Pelin A."/>
            <person name="Henrissat B."/>
            <person name="Reynolds N.K."/>
            <person name="Benny G.L."/>
            <person name="Smith M.E."/>
            <person name="James T.Y."/>
            <person name="Grigoriev I.V."/>
        </authorList>
    </citation>
    <scope>NUCLEOTIDE SEQUENCE [LARGE SCALE GENOMIC DNA]</scope>
    <source>
        <strain evidence="3">Benny S71-1</strain>
    </source>
</reference>
<name>A0A4P9Z008_9FUNG</name>
<dbReference type="EMBL" id="KZ989924">
    <property type="protein sequence ID" value="RKP25011.1"/>
    <property type="molecule type" value="Genomic_DNA"/>
</dbReference>
<feature type="region of interest" description="Disordered" evidence="1">
    <location>
        <begin position="146"/>
        <end position="208"/>
    </location>
</feature>
<sequence length="208" mass="22416">MTSTRPGRNAHLRHVAADAERVRGTLQQPVYRWEMQWTYPESDKRQHLRVRRWVKTEQLAEIEPDRDETPAQMTPRDPHQSSANTPVNINLLPAGSATPSSSAPTTPMPPGIHTMEVDSPATPIVAAADAVADAVEEDELMATPVDMTPTIEDSNDAAPSPMNDAGSNGVDMAHTASIVSLPPPPPPSAAQPPLNHDNNDPTSSMPPH</sequence>
<feature type="compositionally biased region" description="Pro residues" evidence="1">
    <location>
        <begin position="181"/>
        <end position="190"/>
    </location>
</feature>
<gene>
    <name evidence="2" type="ORF">SYNPS1DRAFT_29242</name>
</gene>
<proteinExistence type="predicted"/>
<feature type="region of interest" description="Disordered" evidence="1">
    <location>
        <begin position="61"/>
        <end position="88"/>
    </location>
</feature>
<evidence type="ECO:0000313" key="2">
    <source>
        <dbReference type="EMBL" id="RKP25011.1"/>
    </source>
</evidence>
<dbReference type="OrthoDB" id="2595509at2759"/>
<dbReference type="AlphaFoldDB" id="A0A4P9Z008"/>
<accession>A0A4P9Z008</accession>
<protein>
    <submittedName>
        <fullName evidence="2">Uncharacterized protein</fullName>
    </submittedName>
</protein>